<accession>A0A917Y8U7</accession>
<dbReference type="AlphaFoldDB" id="A0A917Y8U7"/>
<sequence>MPSAHTPRMGADSAVSLQEKALQHVAGSCEGEPLARDLRVTMHFHPDRSAGDRLILAQMAEDGVCRSQFATGAGNGGLTAHPGGDRWRWESRIFGGAYDDASVDQRPVYGALNYRRDPIGGAPRFGSSYFRLNTEALRRTTFCYPDSSTEPSDFGIADRCSLIELAEADNLDALDDHVEAQIHGPLRFDCDVEALVLDPSYRGTDVENAAGRLPCPIEWHPGFRLSVAELRRHSSYRGQEYVDLGAEIAVDCWLNPKIIGDAARTGRYGLQDLKKVWRCLARFGERTTC</sequence>
<dbReference type="Pfam" id="PF12294">
    <property type="entry name" value="DUF3626"/>
    <property type="match status" value="2"/>
</dbReference>
<evidence type="ECO:0008006" key="3">
    <source>
        <dbReference type="Google" id="ProtNLM"/>
    </source>
</evidence>
<gene>
    <name evidence="1" type="ORF">GCM10011579_062900</name>
</gene>
<dbReference type="InterPro" id="IPR022074">
    <property type="entry name" value="DUF3626"/>
</dbReference>
<keyword evidence="2" id="KW-1185">Reference proteome</keyword>
<dbReference type="Proteomes" id="UP000600365">
    <property type="component" value="Unassembled WGS sequence"/>
</dbReference>
<comment type="caution">
    <text evidence="1">The sequence shown here is derived from an EMBL/GenBank/DDBJ whole genome shotgun (WGS) entry which is preliminary data.</text>
</comment>
<dbReference type="EMBL" id="BMMM01000013">
    <property type="protein sequence ID" value="GGN78997.1"/>
    <property type="molecule type" value="Genomic_DNA"/>
</dbReference>
<proteinExistence type="predicted"/>
<evidence type="ECO:0000313" key="1">
    <source>
        <dbReference type="EMBL" id="GGN78997.1"/>
    </source>
</evidence>
<reference evidence="1 2" key="1">
    <citation type="journal article" date="2014" name="Int. J. Syst. Evol. Microbiol.">
        <title>Complete genome sequence of Corynebacterium casei LMG S-19264T (=DSM 44701T), isolated from a smear-ripened cheese.</title>
        <authorList>
            <consortium name="US DOE Joint Genome Institute (JGI-PGF)"/>
            <person name="Walter F."/>
            <person name="Albersmeier A."/>
            <person name="Kalinowski J."/>
            <person name="Ruckert C."/>
        </authorList>
    </citation>
    <scope>NUCLEOTIDE SEQUENCE [LARGE SCALE GENOMIC DNA]</scope>
    <source>
        <strain evidence="1 2">CGMCC 4.7111</strain>
    </source>
</reference>
<evidence type="ECO:0000313" key="2">
    <source>
        <dbReference type="Proteomes" id="UP000600365"/>
    </source>
</evidence>
<organism evidence="1 2">
    <name type="scientific">Streptomyces albiflavescens</name>
    <dbReference type="NCBI Taxonomy" id="1623582"/>
    <lineage>
        <taxon>Bacteria</taxon>
        <taxon>Bacillati</taxon>
        <taxon>Actinomycetota</taxon>
        <taxon>Actinomycetes</taxon>
        <taxon>Kitasatosporales</taxon>
        <taxon>Streptomycetaceae</taxon>
        <taxon>Streptomyces</taxon>
    </lineage>
</organism>
<protein>
    <recommendedName>
        <fullName evidence="3">DUF3626 domain-containing protein</fullName>
    </recommendedName>
</protein>
<name>A0A917Y8U7_9ACTN</name>